<feature type="non-terminal residue" evidence="4">
    <location>
        <position position="1"/>
    </location>
</feature>
<proteinExistence type="predicted"/>
<dbReference type="Proteomes" id="UP000257109">
    <property type="component" value="Unassembled WGS sequence"/>
</dbReference>
<comment type="caution">
    <text evidence="1">Lacks conserved residue(s) required for the propagation of feature annotation.</text>
</comment>
<dbReference type="AlphaFoldDB" id="A0A371ETY9"/>
<name>A0A371ETY9_MUCPR</name>
<dbReference type="InterPro" id="IPR001024">
    <property type="entry name" value="PLAT/LH2_dom"/>
</dbReference>
<dbReference type="Pfam" id="PF01477">
    <property type="entry name" value="PLAT"/>
    <property type="match status" value="2"/>
</dbReference>
<evidence type="ECO:0000313" key="5">
    <source>
        <dbReference type="Proteomes" id="UP000257109"/>
    </source>
</evidence>
<dbReference type="OrthoDB" id="1932470at2759"/>
<gene>
    <name evidence="4" type="primary">PLAT2</name>
    <name evidence="4" type="ORF">CR513_51398</name>
</gene>
<dbReference type="STRING" id="157652.A0A371ETY9"/>
<dbReference type="PANTHER" id="PTHR31718">
    <property type="entry name" value="PLAT DOMAIN-CONTAINING PROTEIN"/>
    <property type="match status" value="1"/>
</dbReference>
<reference evidence="4" key="1">
    <citation type="submission" date="2018-05" db="EMBL/GenBank/DDBJ databases">
        <title>Draft genome of Mucuna pruriens seed.</title>
        <authorList>
            <person name="Nnadi N.E."/>
            <person name="Vos R."/>
            <person name="Hasami M.H."/>
            <person name="Devisetty U.K."/>
            <person name="Aguiy J.C."/>
        </authorList>
    </citation>
    <scope>NUCLEOTIDE SEQUENCE [LARGE SCALE GENOMIC DNA]</scope>
    <source>
        <strain evidence="4">JCA_2017</strain>
    </source>
</reference>
<evidence type="ECO:0000259" key="3">
    <source>
        <dbReference type="PROSITE" id="PS50095"/>
    </source>
</evidence>
<keyword evidence="2" id="KW-0732">Signal</keyword>
<organism evidence="4 5">
    <name type="scientific">Mucuna pruriens</name>
    <name type="common">Velvet bean</name>
    <name type="synonym">Dolichos pruriens</name>
    <dbReference type="NCBI Taxonomy" id="157652"/>
    <lineage>
        <taxon>Eukaryota</taxon>
        <taxon>Viridiplantae</taxon>
        <taxon>Streptophyta</taxon>
        <taxon>Embryophyta</taxon>
        <taxon>Tracheophyta</taxon>
        <taxon>Spermatophyta</taxon>
        <taxon>Magnoliopsida</taxon>
        <taxon>eudicotyledons</taxon>
        <taxon>Gunneridae</taxon>
        <taxon>Pentapetalae</taxon>
        <taxon>rosids</taxon>
        <taxon>fabids</taxon>
        <taxon>Fabales</taxon>
        <taxon>Fabaceae</taxon>
        <taxon>Papilionoideae</taxon>
        <taxon>50 kb inversion clade</taxon>
        <taxon>NPAAA clade</taxon>
        <taxon>indigoferoid/millettioid clade</taxon>
        <taxon>Phaseoleae</taxon>
        <taxon>Mucuna</taxon>
    </lineage>
</organism>
<dbReference type="PANTHER" id="PTHR31718:SF0">
    <property type="entry name" value="PLAT DOMAIN-CONTAINING PROTEIN 2"/>
    <property type="match status" value="1"/>
</dbReference>
<protein>
    <submittedName>
        <fullName evidence="4">PLAT domain-containing protein 2</fullName>
    </submittedName>
</protein>
<sequence>MASSMRHLPLLVFLFSLCFAGTVRSEDECVYTLYVQTGSIIKAGTDSVIGVSLYDTYGYGVYIENLEAWGGLMDPSHDYFERGNLDIFSGRGPCLNGPVCAVNLTSDGWGPHHGWYCNYVEVTSTGVHTSCAKQKFKVEQWLATDTLPYKLWAVKDYCPKTLGQAHRHLKIVDVVRPRSSFSILGSAARHSVFMKSRWIMYSIHLNLMASSRRHLPLLLFLFSLCFAGTVRSEDDCVYTVYVRTGSIIKGGTDSIIGVKLYDTYGYGIYIEDLETWGGLMDPGHNYFERGNLDIFSGRGPCLNGPVCAVNLTSDGSGPHHGWYCNYVEVTTTGVHASCAQQQFTVEQWLATDTSPYKLWAERDYCPKKLGQAHPHLKIVDAVRPRSAFSILGSAARQ</sequence>
<evidence type="ECO:0000256" key="1">
    <source>
        <dbReference type="PROSITE-ProRule" id="PRU00152"/>
    </source>
</evidence>
<dbReference type="Gene3D" id="2.60.60.20">
    <property type="entry name" value="PLAT/LH2 domain"/>
    <property type="match status" value="2"/>
</dbReference>
<accession>A0A371ETY9</accession>
<dbReference type="CDD" id="cd01754">
    <property type="entry name" value="PLAT_plant_stress"/>
    <property type="match status" value="2"/>
</dbReference>
<dbReference type="EMBL" id="QJKJ01012092">
    <property type="protein sequence ID" value="RDX69483.1"/>
    <property type="molecule type" value="Genomic_DNA"/>
</dbReference>
<keyword evidence="5" id="KW-1185">Reference proteome</keyword>
<dbReference type="PROSITE" id="PS50095">
    <property type="entry name" value="PLAT"/>
    <property type="match status" value="2"/>
</dbReference>
<feature type="chain" id="PRO_5016614448" evidence="2">
    <location>
        <begin position="26"/>
        <end position="397"/>
    </location>
</feature>
<comment type="caution">
    <text evidence="4">The sequence shown here is derived from an EMBL/GenBank/DDBJ whole genome shotgun (WGS) entry which is preliminary data.</text>
</comment>
<dbReference type="InterPro" id="IPR036392">
    <property type="entry name" value="PLAT/LH2_dom_sf"/>
</dbReference>
<evidence type="ECO:0000313" key="4">
    <source>
        <dbReference type="EMBL" id="RDX69483.1"/>
    </source>
</evidence>
<feature type="domain" description="PLAT" evidence="3">
    <location>
        <begin position="236"/>
        <end position="363"/>
    </location>
</feature>
<feature type="signal peptide" evidence="2">
    <location>
        <begin position="1"/>
        <end position="25"/>
    </location>
</feature>
<evidence type="ECO:0000256" key="2">
    <source>
        <dbReference type="SAM" id="SignalP"/>
    </source>
</evidence>
<feature type="domain" description="PLAT" evidence="3">
    <location>
        <begin position="29"/>
        <end position="156"/>
    </location>
</feature>
<dbReference type="SUPFAM" id="SSF49723">
    <property type="entry name" value="Lipase/lipooxygenase domain (PLAT/LH2 domain)"/>
    <property type="match status" value="2"/>
</dbReference>